<dbReference type="InterPro" id="IPR025720">
    <property type="entry name" value="RibU"/>
</dbReference>
<organism evidence="10 11">
    <name type="scientific">Candidatus Caccousia avicola</name>
    <dbReference type="NCBI Taxonomy" id="2840721"/>
    <lineage>
        <taxon>Bacteria</taxon>
        <taxon>Bacillati</taxon>
        <taxon>Bacillota</taxon>
        <taxon>Clostridia</taxon>
        <taxon>Eubacteriales</taxon>
        <taxon>Oscillospiraceae</taxon>
        <taxon>Oscillospiraceae incertae sedis</taxon>
        <taxon>Candidatus Caccousia</taxon>
    </lineage>
</organism>
<feature type="transmembrane region" description="Helical" evidence="9">
    <location>
        <begin position="55"/>
        <end position="78"/>
    </location>
</feature>
<evidence type="ECO:0000256" key="1">
    <source>
        <dbReference type="ARBA" id="ARBA00004651"/>
    </source>
</evidence>
<evidence type="ECO:0000256" key="5">
    <source>
        <dbReference type="ARBA" id="ARBA00022692"/>
    </source>
</evidence>
<keyword evidence="6 9" id="KW-1133">Transmembrane helix</keyword>
<evidence type="ECO:0000256" key="3">
    <source>
        <dbReference type="ARBA" id="ARBA00022448"/>
    </source>
</evidence>
<evidence type="ECO:0000256" key="6">
    <source>
        <dbReference type="ARBA" id="ARBA00022989"/>
    </source>
</evidence>
<accession>A0A9D1DFB2</accession>
<feature type="transmembrane region" description="Helical" evidence="9">
    <location>
        <begin position="84"/>
        <end position="106"/>
    </location>
</feature>
<evidence type="ECO:0000256" key="4">
    <source>
        <dbReference type="ARBA" id="ARBA00022475"/>
    </source>
</evidence>
<evidence type="ECO:0000313" key="11">
    <source>
        <dbReference type="Proteomes" id="UP000824242"/>
    </source>
</evidence>
<dbReference type="GO" id="GO:0032217">
    <property type="term" value="F:riboflavin transmembrane transporter activity"/>
    <property type="evidence" value="ECO:0007669"/>
    <property type="project" value="UniProtKB-UniRule"/>
</dbReference>
<evidence type="ECO:0000313" key="10">
    <source>
        <dbReference type="EMBL" id="HIR46754.1"/>
    </source>
</evidence>
<dbReference type="PANTHER" id="PTHR38438:SF1">
    <property type="entry name" value="RIBOFLAVIN TRANSPORTER RIBU"/>
    <property type="match status" value="1"/>
</dbReference>
<protein>
    <recommendedName>
        <fullName evidence="8">Riboflavin transporter</fullName>
    </recommendedName>
</protein>
<comment type="function">
    <text evidence="8">Probably a riboflavin-binding protein that interacts with the energy-coupling factor (ECF) ABC-transporter complex.</text>
</comment>
<name>A0A9D1DFB2_9FIRM</name>
<keyword evidence="7 8" id="KW-0472">Membrane</keyword>
<dbReference type="GO" id="GO:0005886">
    <property type="term" value="C:plasma membrane"/>
    <property type="evidence" value="ECO:0007669"/>
    <property type="project" value="UniProtKB-SubCell"/>
</dbReference>
<reference evidence="10" key="2">
    <citation type="journal article" date="2021" name="PeerJ">
        <title>Extensive microbial diversity within the chicken gut microbiome revealed by metagenomics and culture.</title>
        <authorList>
            <person name="Gilroy R."/>
            <person name="Ravi A."/>
            <person name="Getino M."/>
            <person name="Pursley I."/>
            <person name="Horton D.L."/>
            <person name="Alikhan N.F."/>
            <person name="Baker D."/>
            <person name="Gharbi K."/>
            <person name="Hall N."/>
            <person name="Watson M."/>
            <person name="Adriaenssens E.M."/>
            <person name="Foster-Nyarko E."/>
            <person name="Jarju S."/>
            <person name="Secka A."/>
            <person name="Antonio M."/>
            <person name="Oren A."/>
            <person name="Chaudhuri R.R."/>
            <person name="La Ragione R."/>
            <person name="Hildebrand F."/>
            <person name="Pallen M.J."/>
        </authorList>
    </citation>
    <scope>NUCLEOTIDE SEQUENCE</scope>
    <source>
        <strain evidence="10">ChiSxjej1B13-7958</strain>
    </source>
</reference>
<evidence type="ECO:0000256" key="7">
    <source>
        <dbReference type="ARBA" id="ARBA00023136"/>
    </source>
</evidence>
<keyword evidence="5 9" id="KW-0812">Transmembrane</keyword>
<evidence type="ECO:0000256" key="2">
    <source>
        <dbReference type="ARBA" id="ARBA00005540"/>
    </source>
</evidence>
<comment type="similarity">
    <text evidence="2 8">Belongs to the prokaryotic riboflavin transporter (P-RFT) (TC 2.A.87) family.</text>
</comment>
<dbReference type="AlphaFoldDB" id="A0A9D1DFB2"/>
<comment type="caution">
    <text evidence="10">The sequence shown here is derived from an EMBL/GenBank/DDBJ whole genome shotgun (WGS) entry which is preliminary data.</text>
</comment>
<gene>
    <name evidence="10" type="ORF">IAB89_03700</name>
</gene>
<feature type="transmembrane region" description="Helical" evidence="9">
    <location>
        <begin position="118"/>
        <end position="141"/>
    </location>
</feature>
<reference evidence="10" key="1">
    <citation type="submission" date="2020-10" db="EMBL/GenBank/DDBJ databases">
        <authorList>
            <person name="Gilroy R."/>
        </authorList>
    </citation>
    <scope>NUCLEOTIDE SEQUENCE</scope>
    <source>
        <strain evidence="10">ChiSxjej1B13-7958</strain>
    </source>
</reference>
<dbReference type="InterPro" id="IPR024529">
    <property type="entry name" value="ECF_trnsprt_substrate-spec"/>
</dbReference>
<dbReference type="Pfam" id="PF12822">
    <property type="entry name" value="ECF_trnsprt"/>
    <property type="match status" value="1"/>
</dbReference>
<dbReference type="PIRSF" id="PIRSF037778">
    <property type="entry name" value="UCP037778_transp_RibU"/>
    <property type="match status" value="1"/>
</dbReference>
<evidence type="ECO:0000256" key="9">
    <source>
        <dbReference type="SAM" id="Phobius"/>
    </source>
</evidence>
<comment type="subcellular location">
    <subcellularLocation>
        <location evidence="1">Cell membrane</location>
        <topology evidence="1">Multi-pass membrane protein</topology>
    </subcellularLocation>
</comment>
<proteinExistence type="inferred from homology"/>
<feature type="transmembrane region" description="Helical" evidence="9">
    <location>
        <begin position="20"/>
        <end position="43"/>
    </location>
</feature>
<sequence>MTNATVKTSAAARSSQVRKLAVAALLSAMATVLMFISFGLPFLPSYLKVDFSELPALLASFALGPVYGVAVCLIKNLFNLPATTTGGVGELCNFLLGALLVLPAGILYRRKPSRKTAVISMVVGTLVMTVCSFFVNVYLVYPAYLLVMPEQAIVDMYTILAPWADEIWKGILTFNVPLTLGKGILDSVLTFLLYKHLSPILKGKV</sequence>
<dbReference type="EMBL" id="DVGZ01000038">
    <property type="protein sequence ID" value="HIR46754.1"/>
    <property type="molecule type" value="Genomic_DNA"/>
</dbReference>
<dbReference type="PANTHER" id="PTHR38438">
    <property type="entry name" value="RIBOFLAVIN TRANSPORTER RIBU"/>
    <property type="match status" value="1"/>
</dbReference>
<dbReference type="Gene3D" id="1.10.1760.20">
    <property type="match status" value="1"/>
</dbReference>
<keyword evidence="4 8" id="KW-1003">Cell membrane</keyword>
<keyword evidence="3 8" id="KW-0813">Transport</keyword>
<dbReference type="Proteomes" id="UP000824242">
    <property type="component" value="Unassembled WGS sequence"/>
</dbReference>
<evidence type="ECO:0000256" key="8">
    <source>
        <dbReference type="PIRNR" id="PIRNR037778"/>
    </source>
</evidence>